<evidence type="ECO:0000256" key="1">
    <source>
        <dbReference type="ARBA" id="ARBA00006484"/>
    </source>
</evidence>
<dbReference type="PRINTS" id="PR00080">
    <property type="entry name" value="SDRFAMILY"/>
</dbReference>
<dbReference type="InterPro" id="IPR002347">
    <property type="entry name" value="SDR_fam"/>
</dbReference>
<dbReference type="InterPro" id="IPR020904">
    <property type="entry name" value="Sc_DH/Rdtase_CS"/>
</dbReference>
<dbReference type="Gene3D" id="3.40.50.720">
    <property type="entry name" value="NAD(P)-binding Rossmann-like Domain"/>
    <property type="match status" value="1"/>
</dbReference>
<evidence type="ECO:0000256" key="2">
    <source>
        <dbReference type="ARBA" id="ARBA00023002"/>
    </source>
</evidence>
<dbReference type="PANTHER" id="PTHR48107">
    <property type="entry name" value="NADPH-DEPENDENT ALDEHYDE REDUCTASE-LIKE PROTEIN, CHLOROPLASTIC-RELATED"/>
    <property type="match status" value="1"/>
</dbReference>
<evidence type="ECO:0000313" key="4">
    <source>
        <dbReference type="Proteomes" id="UP000248795"/>
    </source>
</evidence>
<dbReference type="AlphaFoldDB" id="A0A2W2BPE4"/>
<protein>
    <submittedName>
        <fullName evidence="3">NAD(P)-dependent oxidoreductase</fullName>
    </submittedName>
</protein>
<comment type="caution">
    <text evidence="3">The sequence shown here is derived from an EMBL/GenBank/DDBJ whole genome shotgun (WGS) entry which is preliminary data.</text>
</comment>
<dbReference type="Proteomes" id="UP000248795">
    <property type="component" value="Unassembled WGS sequence"/>
</dbReference>
<dbReference type="PANTHER" id="PTHR48107:SF7">
    <property type="entry name" value="RE15974P"/>
    <property type="match status" value="1"/>
</dbReference>
<dbReference type="GO" id="GO:0016614">
    <property type="term" value="F:oxidoreductase activity, acting on CH-OH group of donors"/>
    <property type="evidence" value="ECO:0007669"/>
    <property type="project" value="UniProtKB-ARBA"/>
</dbReference>
<dbReference type="FunFam" id="3.40.50.720:FF:000084">
    <property type="entry name" value="Short-chain dehydrogenase reductase"/>
    <property type="match status" value="1"/>
</dbReference>
<dbReference type="SUPFAM" id="SSF51735">
    <property type="entry name" value="NAD(P)-binding Rossmann-fold domains"/>
    <property type="match status" value="1"/>
</dbReference>
<dbReference type="PRINTS" id="PR00081">
    <property type="entry name" value="GDHRDH"/>
</dbReference>
<sequence length="249" mass="25722">MTDNIAIVTGGSRGIGRAAALKLGRAGYTVVVNYTANEAAANEVVKSITAAGGRAVAVKGDVALESDILALFAAADRLGPLKVLVNNAGVMDQQNRLDEMTTARIRRILDINTFGAIICAREAVKRMSTKHGGTGGSIVNMSSAAAYHGAPGLGVEYGASKGAIDVLTIGLGREVAAEGVRVNALRPGIIDTEIHDSSGIPGRVKMMRDAIPMKREGTADEVADAIMWLCSEQSSYVTGSIIPVAGGRC</sequence>
<proteinExistence type="inferred from homology"/>
<dbReference type="Pfam" id="PF13561">
    <property type="entry name" value="adh_short_C2"/>
    <property type="match status" value="1"/>
</dbReference>
<name>A0A2W2BPE4_9HYPH</name>
<keyword evidence="4" id="KW-1185">Reference proteome</keyword>
<organism evidence="3 4">
    <name type="scientific">Aestuariivirga litoralis</name>
    <dbReference type="NCBI Taxonomy" id="2650924"/>
    <lineage>
        <taxon>Bacteria</taxon>
        <taxon>Pseudomonadati</taxon>
        <taxon>Pseudomonadota</taxon>
        <taxon>Alphaproteobacteria</taxon>
        <taxon>Hyphomicrobiales</taxon>
        <taxon>Aestuariivirgaceae</taxon>
        <taxon>Aestuariivirga</taxon>
    </lineage>
</organism>
<dbReference type="EMBL" id="QKVK01000012">
    <property type="protein sequence ID" value="PZF75286.1"/>
    <property type="molecule type" value="Genomic_DNA"/>
</dbReference>
<comment type="similarity">
    <text evidence="1">Belongs to the short-chain dehydrogenases/reductases (SDR) family.</text>
</comment>
<dbReference type="PROSITE" id="PS00061">
    <property type="entry name" value="ADH_SHORT"/>
    <property type="match status" value="1"/>
</dbReference>
<dbReference type="CDD" id="cd05233">
    <property type="entry name" value="SDR_c"/>
    <property type="match status" value="1"/>
</dbReference>
<gene>
    <name evidence="3" type="ORF">DK847_18915</name>
</gene>
<evidence type="ECO:0000313" key="3">
    <source>
        <dbReference type="EMBL" id="PZF75286.1"/>
    </source>
</evidence>
<reference evidence="4" key="1">
    <citation type="submission" date="2018-06" db="EMBL/GenBank/DDBJ databases">
        <title>Aestuariibacter litoralis strain KCTC 52945T.</title>
        <authorList>
            <person name="Li X."/>
            <person name="Salam N."/>
            <person name="Li J.-L."/>
            <person name="Chen Y.-M."/>
            <person name="Yang Z.-W."/>
            <person name="Zhang L.-Y."/>
            <person name="Han M.-X."/>
            <person name="Xiao M."/>
            <person name="Li W.-J."/>
        </authorList>
    </citation>
    <scope>NUCLEOTIDE SEQUENCE [LARGE SCALE GENOMIC DNA]</scope>
    <source>
        <strain evidence="4">KCTC 52945</strain>
    </source>
</reference>
<keyword evidence="2" id="KW-0560">Oxidoreductase</keyword>
<dbReference type="RefSeq" id="WP_111200112.1">
    <property type="nucleotide sequence ID" value="NZ_QKVK01000012.1"/>
</dbReference>
<accession>A0A2W2BPE4</accession>
<dbReference type="InterPro" id="IPR036291">
    <property type="entry name" value="NAD(P)-bd_dom_sf"/>
</dbReference>